<dbReference type="InterPro" id="IPR029057">
    <property type="entry name" value="PRTase-like"/>
</dbReference>
<dbReference type="EMBL" id="JXLB01000002">
    <property type="protein sequence ID" value="OJG83688.1"/>
    <property type="molecule type" value="Genomic_DNA"/>
</dbReference>
<reference evidence="1 2" key="1">
    <citation type="submission" date="2014-12" db="EMBL/GenBank/DDBJ databases">
        <title>Draft genome sequences of 29 type strains of Enterococci.</title>
        <authorList>
            <person name="Zhong Z."/>
            <person name="Sun Z."/>
            <person name="Liu W."/>
            <person name="Zhang W."/>
            <person name="Zhang H."/>
        </authorList>
    </citation>
    <scope>NUCLEOTIDE SEQUENCE [LARGE SCALE GENOMIC DNA]</scope>
    <source>
        <strain evidence="1 2">DSM 15687</strain>
    </source>
</reference>
<keyword evidence="2" id="KW-1185">Reference proteome</keyword>
<gene>
    <name evidence="1" type="ORF">RV14_GL000922</name>
</gene>
<evidence type="ECO:0008006" key="3">
    <source>
        <dbReference type="Google" id="ProtNLM"/>
    </source>
</evidence>
<dbReference type="SUPFAM" id="SSF56784">
    <property type="entry name" value="HAD-like"/>
    <property type="match status" value="1"/>
</dbReference>
<organism evidence="1 2">
    <name type="scientific">Enterococcus ratti</name>
    <dbReference type="NCBI Taxonomy" id="150033"/>
    <lineage>
        <taxon>Bacteria</taxon>
        <taxon>Bacillati</taxon>
        <taxon>Bacillota</taxon>
        <taxon>Bacilli</taxon>
        <taxon>Lactobacillales</taxon>
        <taxon>Enterococcaceae</taxon>
        <taxon>Enterococcus</taxon>
    </lineage>
</organism>
<dbReference type="Proteomes" id="UP000182152">
    <property type="component" value="Unassembled WGS sequence"/>
</dbReference>
<dbReference type="STRING" id="150033.RV14_GL000922"/>
<comment type="caution">
    <text evidence="1">The sequence shown here is derived from an EMBL/GenBank/DDBJ whole genome shotgun (WGS) entry which is preliminary data.</text>
</comment>
<name>A0A1L8WRP5_9ENTE</name>
<evidence type="ECO:0000313" key="1">
    <source>
        <dbReference type="EMBL" id="OJG83688.1"/>
    </source>
</evidence>
<proteinExistence type="predicted"/>
<sequence>MIFPRGTIFDEHGDLYDGVVELLKVCKERGYDFLFTTHNIGKAQEYSHRLKEATGLEKNFYSRKKIREILSNPQKTKLLKTTIIVGSSDTDLYLAANNKLLLINPSWSYIQEEKAKKYGFSLDTPSTLIKMLKIIENQNSWYYELDLDDKSTVYALTAANNKDAQENESVMINRFRNLLKSGDRTYFEALFFHLISGIMKSDELRQISIWGIMPSSGLALNEDMLEIKERCRYLTNVKNKNPLLTRHTAVEKSRTTEHGRRLEIGAKKHLDSIKLNPVYKGKLEGKTVCILDDYLTNGSSFEAVRNLLMKAGAEKVYFVAFGRFKRGLLGIYQKENYYIERDVYSDNYVALLSSKDSEFGCNGVYNEDARTEVDNIYKILNE</sequence>
<dbReference type="CDD" id="cd06223">
    <property type="entry name" value="PRTases_typeI"/>
    <property type="match status" value="1"/>
</dbReference>
<dbReference type="InterPro" id="IPR000836">
    <property type="entry name" value="PRTase_dom"/>
</dbReference>
<evidence type="ECO:0000313" key="2">
    <source>
        <dbReference type="Proteomes" id="UP000182152"/>
    </source>
</evidence>
<protein>
    <recommendedName>
        <fullName evidence="3">Phosphoribosyltransferase domain-containing protein</fullName>
    </recommendedName>
</protein>
<dbReference type="InterPro" id="IPR036412">
    <property type="entry name" value="HAD-like_sf"/>
</dbReference>
<accession>A0A1L8WRP5</accession>
<dbReference type="AlphaFoldDB" id="A0A1L8WRP5"/>
<dbReference type="Gene3D" id="3.40.50.1000">
    <property type="entry name" value="HAD superfamily/HAD-like"/>
    <property type="match status" value="1"/>
</dbReference>
<dbReference type="Gene3D" id="3.40.50.2020">
    <property type="match status" value="1"/>
</dbReference>
<dbReference type="InterPro" id="IPR023214">
    <property type="entry name" value="HAD_sf"/>
</dbReference>
<dbReference type="SUPFAM" id="SSF53271">
    <property type="entry name" value="PRTase-like"/>
    <property type="match status" value="1"/>
</dbReference>